<gene>
    <name evidence="2" type="ORF">ODALV1_LOCUS22598</name>
</gene>
<organism evidence="2 3">
    <name type="scientific">Orchesella dallaii</name>
    <dbReference type="NCBI Taxonomy" id="48710"/>
    <lineage>
        <taxon>Eukaryota</taxon>
        <taxon>Metazoa</taxon>
        <taxon>Ecdysozoa</taxon>
        <taxon>Arthropoda</taxon>
        <taxon>Hexapoda</taxon>
        <taxon>Collembola</taxon>
        <taxon>Entomobryomorpha</taxon>
        <taxon>Entomobryoidea</taxon>
        <taxon>Orchesellidae</taxon>
        <taxon>Orchesellinae</taxon>
        <taxon>Orchesella</taxon>
    </lineage>
</organism>
<evidence type="ECO:0000313" key="2">
    <source>
        <dbReference type="EMBL" id="CAL8128833.1"/>
    </source>
</evidence>
<proteinExistence type="predicted"/>
<sequence length="130" mass="14693">MHVQRFWYPAPVGIDVALLEHEILHFHHHTGGRYLIPWKVSMILCAGIGIVVPTCHNILFLNSGPSHKQLSSVETAYQLFCLLSGIMSLLGSHLTLGCSESIEAVNQLVILLHQQQKRKEFANYKTFLNF</sequence>
<evidence type="ECO:0000256" key="1">
    <source>
        <dbReference type="SAM" id="Phobius"/>
    </source>
</evidence>
<dbReference type="Proteomes" id="UP001642540">
    <property type="component" value="Unassembled WGS sequence"/>
</dbReference>
<keyword evidence="1" id="KW-0472">Membrane</keyword>
<comment type="caution">
    <text evidence="2">The sequence shown here is derived from an EMBL/GenBank/DDBJ whole genome shotgun (WGS) entry which is preliminary data.</text>
</comment>
<evidence type="ECO:0000313" key="3">
    <source>
        <dbReference type="Proteomes" id="UP001642540"/>
    </source>
</evidence>
<dbReference type="EMBL" id="CAXLJM020000075">
    <property type="protein sequence ID" value="CAL8128833.1"/>
    <property type="molecule type" value="Genomic_DNA"/>
</dbReference>
<reference evidence="2 3" key="1">
    <citation type="submission" date="2024-08" db="EMBL/GenBank/DDBJ databases">
        <authorList>
            <person name="Cucini C."/>
            <person name="Frati F."/>
        </authorList>
    </citation>
    <scope>NUCLEOTIDE SEQUENCE [LARGE SCALE GENOMIC DNA]</scope>
</reference>
<feature type="transmembrane region" description="Helical" evidence="1">
    <location>
        <begin position="40"/>
        <end position="63"/>
    </location>
</feature>
<feature type="transmembrane region" description="Helical" evidence="1">
    <location>
        <begin position="75"/>
        <end position="96"/>
    </location>
</feature>
<keyword evidence="3" id="KW-1185">Reference proteome</keyword>
<accession>A0ABP1RII9</accession>
<keyword evidence="1" id="KW-0812">Transmembrane</keyword>
<name>A0ABP1RII9_9HEXA</name>
<keyword evidence="1" id="KW-1133">Transmembrane helix</keyword>
<protein>
    <submittedName>
        <fullName evidence="2">Uncharacterized protein</fullName>
    </submittedName>
</protein>